<accession>A0ABX2QCR9</accession>
<proteinExistence type="predicted"/>
<name>A0ABX2QCR9_9HYPH</name>
<evidence type="ECO:0000313" key="1">
    <source>
        <dbReference type="EMBL" id="NVP54224.1"/>
    </source>
</evidence>
<comment type="caution">
    <text evidence="1">The sequence shown here is derived from an EMBL/GenBank/DDBJ whole genome shotgun (WGS) entry which is preliminary data.</text>
</comment>
<dbReference type="RefSeq" id="WP_176948273.1">
    <property type="nucleotide sequence ID" value="NZ_JABXYK010000002.1"/>
</dbReference>
<dbReference type="EMBL" id="JABXYK010000002">
    <property type="protein sequence ID" value="NVP54224.1"/>
    <property type="molecule type" value="Genomic_DNA"/>
</dbReference>
<sequence>MARIHKLIADLHDIRAAINAAREYNVLATLPRNATHRQDQLKAFMPS</sequence>
<organism evidence="1 2">
    <name type="scientific">Mycoplana rhizolycopersici</name>
    <dbReference type="NCBI Taxonomy" id="2746702"/>
    <lineage>
        <taxon>Bacteria</taxon>
        <taxon>Pseudomonadati</taxon>
        <taxon>Pseudomonadota</taxon>
        <taxon>Alphaproteobacteria</taxon>
        <taxon>Hyphomicrobiales</taxon>
        <taxon>Rhizobiaceae</taxon>
        <taxon>Mycoplana</taxon>
    </lineage>
</organism>
<reference evidence="1 2" key="1">
    <citation type="submission" date="2020-06" db="EMBL/GenBank/DDBJ databases">
        <title>Rhizobium sp.nov. isolated from the tomato plant.</title>
        <authorList>
            <person name="Thin K.K."/>
            <person name="Zhang X."/>
            <person name="He S."/>
        </authorList>
    </citation>
    <scope>NUCLEOTIDE SEQUENCE [LARGE SCALE GENOMIC DNA]</scope>
    <source>
        <strain evidence="1 2">DBTS2</strain>
    </source>
</reference>
<evidence type="ECO:0000313" key="2">
    <source>
        <dbReference type="Proteomes" id="UP000659172"/>
    </source>
</evidence>
<gene>
    <name evidence="1" type="ORF">HV823_03030</name>
</gene>
<evidence type="ECO:0008006" key="3">
    <source>
        <dbReference type="Google" id="ProtNLM"/>
    </source>
</evidence>
<keyword evidence="2" id="KW-1185">Reference proteome</keyword>
<dbReference type="Proteomes" id="UP000659172">
    <property type="component" value="Unassembled WGS sequence"/>
</dbReference>
<protein>
    <recommendedName>
        <fullName evidence="3">Transposase</fullName>
    </recommendedName>
</protein>